<reference evidence="1 2" key="1">
    <citation type="submission" date="2019-03" db="EMBL/GenBank/DDBJ databases">
        <title>Genomic Encyclopedia of Type Strains, Phase IV (KMG-IV): sequencing the most valuable type-strain genomes for metagenomic binning, comparative biology and taxonomic classification.</title>
        <authorList>
            <person name="Goeker M."/>
        </authorList>
    </citation>
    <scope>NUCLEOTIDE SEQUENCE [LARGE SCALE GENOMIC DNA]</scope>
    <source>
        <strain evidence="1 2">DSM 1709</strain>
    </source>
</reference>
<accession>A0A4R2ME78</accession>
<dbReference type="Proteomes" id="UP000295106">
    <property type="component" value="Unassembled WGS sequence"/>
</dbReference>
<organism evidence="1 2">
    <name type="scientific">Rubrivivax gelatinosus</name>
    <name type="common">Rhodocyclus gelatinosus</name>
    <name type="synonym">Rhodopseudomonas gelatinosa</name>
    <dbReference type="NCBI Taxonomy" id="28068"/>
    <lineage>
        <taxon>Bacteria</taxon>
        <taxon>Pseudomonadati</taxon>
        <taxon>Pseudomonadota</taxon>
        <taxon>Betaproteobacteria</taxon>
        <taxon>Burkholderiales</taxon>
        <taxon>Sphaerotilaceae</taxon>
        <taxon>Rubrivivax</taxon>
    </lineage>
</organism>
<dbReference type="InterPro" id="IPR012863">
    <property type="entry name" value="DUF1636"/>
</dbReference>
<proteinExistence type="predicted"/>
<dbReference type="AlphaFoldDB" id="A0A4R2ME78"/>
<protein>
    <submittedName>
        <fullName evidence="1">Putative metal-binding protein</fullName>
    </submittedName>
</protein>
<dbReference type="EMBL" id="SLXD01000011">
    <property type="protein sequence ID" value="TCP00956.1"/>
    <property type="molecule type" value="Genomic_DNA"/>
</dbReference>
<comment type="caution">
    <text evidence="1">The sequence shown here is derived from an EMBL/GenBank/DDBJ whole genome shotgun (WGS) entry which is preliminary data.</text>
</comment>
<dbReference type="OrthoDB" id="424426at2"/>
<dbReference type="RefSeq" id="WP_132648576.1">
    <property type="nucleotide sequence ID" value="NZ_CP181386.1"/>
</dbReference>
<dbReference type="Pfam" id="PF07845">
    <property type="entry name" value="DUF1636"/>
    <property type="match status" value="1"/>
</dbReference>
<gene>
    <name evidence="1" type="ORF">EV684_111163</name>
</gene>
<evidence type="ECO:0000313" key="1">
    <source>
        <dbReference type="EMBL" id="TCP00956.1"/>
    </source>
</evidence>
<dbReference type="GeneID" id="99683157"/>
<sequence>MNPITELLVCHTCRPPGAPRDGVTAGQQLLDAVQALAADTPGAPTVRAVACLSACGRGCSAALQAPGKYSYVFGDLQADAASAADLLAAAARHQALPDGQIPWRERPEALRRGTLARLPPPACAIAAPEI</sequence>
<evidence type="ECO:0000313" key="2">
    <source>
        <dbReference type="Proteomes" id="UP000295106"/>
    </source>
</evidence>
<name>A0A4R2ME78_RUBGE</name>